<evidence type="ECO:0000256" key="1">
    <source>
        <dbReference type="SAM" id="MobiDB-lite"/>
    </source>
</evidence>
<dbReference type="SUPFAM" id="SSF101898">
    <property type="entry name" value="NHL repeat"/>
    <property type="match status" value="2"/>
</dbReference>
<accession>A0A250IC05</accession>
<dbReference type="Proteomes" id="UP000217289">
    <property type="component" value="Chromosome"/>
</dbReference>
<name>A0A250IC05_9BACT</name>
<feature type="region of interest" description="Disordered" evidence="1">
    <location>
        <begin position="1"/>
        <end position="29"/>
    </location>
</feature>
<dbReference type="OrthoDB" id="5522807at2"/>
<protein>
    <submittedName>
        <fullName evidence="2">Uncharacterized protein</fullName>
    </submittedName>
</protein>
<sequence length="456" mass="48542">MPETPNAEPVEDGASSQGGGETRWFLHRPPELDGNRSVRRVSALGHDAQGHVYAALAGEDYDGPVPRVLMMLEKLTPAGGLVWKRTFSVAPDGYWHSAAFLKVAAAPEGHMFFGATVRGQVDFGGGPLGGAVLVRLSPEGRHVWSRRLGPTYDSVIPRALAVAPDGALLVTGFFRGTVDFGGWTLTSPEEGDSFVARYGEDGSLHWVRVVDAPSAPGVVSSHTEVMSLAVDATGHVVLGGRFIQKLAPESPESQVRNGPVLMRWSPQGQTLWRKGFNANAEGDGSLSGSVYHVGVSALGTVVAAGSANGLMRWAGETRELWSEGNHGFLAVAEPGGSERFLRDFPDAFIEGFAMDPAGRVYLGGLGPARIDFGSGPTEDLNGNHPFVTRFNLDGTHAWGRVFVTENPPLSWSGISSLTFLPGQGVVVGGQFSNRTDFGTGWIDPVFWDGFLVLLKP</sequence>
<dbReference type="EMBL" id="CP022163">
    <property type="protein sequence ID" value="ATB28702.1"/>
    <property type="molecule type" value="Genomic_DNA"/>
</dbReference>
<proteinExistence type="predicted"/>
<evidence type="ECO:0000313" key="2">
    <source>
        <dbReference type="EMBL" id="ATB28702.1"/>
    </source>
</evidence>
<organism evidence="2 3">
    <name type="scientific">Melittangium boletus DSM 14713</name>
    <dbReference type="NCBI Taxonomy" id="1294270"/>
    <lineage>
        <taxon>Bacteria</taxon>
        <taxon>Pseudomonadati</taxon>
        <taxon>Myxococcota</taxon>
        <taxon>Myxococcia</taxon>
        <taxon>Myxococcales</taxon>
        <taxon>Cystobacterineae</taxon>
        <taxon>Archangiaceae</taxon>
        <taxon>Melittangium</taxon>
    </lineage>
</organism>
<keyword evidence="3" id="KW-1185">Reference proteome</keyword>
<gene>
    <name evidence="2" type="ORF">MEBOL_002151</name>
</gene>
<dbReference type="RefSeq" id="WP_095977364.1">
    <property type="nucleotide sequence ID" value="NZ_CP022163.1"/>
</dbReference>
<evidence type="ECO:0000313" key="3">
    <source>
        <dbReference type="Proteomes" id="UP000217289"/>
    </source>
</evidence>
<dbReference type="AlphaFoldDB" id="A0A250IC05"/>
<dbReference type="KEGG" id="mbd:MEBOL_002151"/>
<dbReference type="Gene3D" id="2.80.10.50">
    <property type="match status" value="1"/>
</dbReference>
<reference evidence="2 3" key="1">
    <citation type="submission" date="2017-06" db="EMBL/GenBank/DDBJ databases">
        <authorList>
            <person name="Kim H.J."/>
            <person name="Triplett B.A."/>
        </authorList>
    </citation>
    <scope>NUCLEOTIDE SEQUENCE [LARGE SCALE GENOMIC DNA]</scope>
    <source>
        <strain evidence="2 3">DSM 14713</strain>
    </source>
</reference>